<feature type="region of interest" description="Disordered" evidence="1">
    <location>
        <begin position="133"/>
        <end position="152"/>
    </location>
</feature>
<reference evidence="3 4" key="1">
    <citation type="submission" date="2020-05" db="EMBL/GenBank/DDBJ databases">
        <title>Draft genome sequence of Desulfovibrio psychrotolerans JS1T.</title>
        <authorList>
            <person name="Ueno A."/>
            <person name="Tamazawa S."/>
            <person name="Tamamura S."/>
            <person name="Murakami T."/>
            <person name="Kiyama T."/>
            <person name="Inomata H."/>
            <person name="Amano Y."/>
            <person name="Miyakawa K."/>
            <person name="Tamaki H."/>
            <person name="Naganuma T."/>
            <person name="Kaneko K."/>
        </authorList>
    </citation>
    <scope>NUCLEOTIDE SEQUENCE [LARGE SCALE GENOMIC DNA]</scope>
    <source>
        <strain evidence="3 4">JS1</strain>
    </source>
</reference>
<comment type="caution">
    <text evidence="3">The sequence shown here is derived from an EMBL/GenBank/DDBJ whole genome shotgun (WGS) entry which is preliminary data.</text>
</comment>
<gene>
    <name evidence="3" type="ORF">DSM19430T_12890</name>
</gene>
<organism evidence="3 4">
    <name type="scientific">Desulfovibrio psychrotolerans</name>
    <dbReference type="NCBI Taxonomy" id="415242"/>
    <lineage>
        <taxon>Bacteria</taxon>
        <taxon>Pseudomonadati</taxon>
        <taxon>Thermodesulfobacteriota</taxon>
        <taxon>Desulfovibrionia</taxon>
        <taxon>Desulfovibrionales</taxon>
        <taxon>Desulfovibrionaceae</taxon>
        <taxon>Desulfovibrio</taxon>
    </lineage>
</organism>
<feature type="domain" description="Smr" evidence="2">
    <location>
        <begin position="281"/>
        <end position="365"/>
    </location>
</feature>
<protein>
    <submittedName>
        <fullName evidence="3">DNA mismatch repair protein MutS</fullName>
    </submittedName>
</protein>
<dbReference type="Pfam" id="PF01713">
    <property type="entry name" value="Smr"/>
    <property type="match status" value="1"/>
</dbReference>
<evidence type="ECO:0000313" key="3">
    <source>
        <dbReference type="EMBL" id="GFM36605.1"/>
    </source>
</evidence>
<dbReference type="PANTHER" id="PTHR35562">
    <property type="entry name" value="DNA ENDONUCLEASE SMRA-RELATED"/>
    <property type="match status" value="1"/>
</dbReference>
<feature type="compositionally biased region" description="Basic and acidic residues" evidence="1">
    <location>
        <begin position="133"/>
        <end position="143"/>
    </location>
</feature>
<dbReference type="EMBL" id="BLVP01000007">
    <property type="protein sequence ID" value="GFM36605.1"/>
    <property type="molecule type" value="Genomic_DNA"/>
</dbReference>
<keyword evidence="4" id="KW-1185">Reference proteome</keyword>
<dbReference type="PROSITE" id="PS50828">
    <property type="entry name" value="SMR"/>
    <property type="match status" value="1"/>
</dbReference>
<dbReference type="SMART" id="SM00463">
    <property type="entry name" value="SMR"/>
    <property type="match status" value="1"/>
</dbReference>
<accession>A0A7J0BTZ3</accession>
<name>A0A7J0BTZ3_9BACT</name>
<dbReference type="Gene3D" id="3.30.1370.110">
    <property type="match status" value="1"/>
</dbReference>
<feature type="compositionally biased region" description="Basic and acidic residues" evidence="1">
    <location>
        <begin position="7"/>
        <end position="22"/>
    </location>
</feature>
<dbReference type="SUPFAM" id="SSF160443">
    <property type="entry name" value="SMR domain-like"/>
    <property type="match status" value="1"/>
</dbReference>
<dbReference type="InterPro" id="IPR002625">
    <property type="entry name" value="Smr_dom"/>
</dbReference>
<dbReference type="Proteomes" id="UP000503820">
    <property type="component" value="Unassembled WGS sequence"/>
</dbReference>
<evidence type="ECO:0000256" key="1">
    <source>
        <dbReference type="SAM" id="MobiDB-lite"/>
    </source>
</evidence>
<dbReference type="RefSeq" id="WP_243451294.1">
    <property type="nucleotide sequence ID" value="NZ_BLVP01000007.1"/>
</dbReference>
<sequence length="387" mass="41082">MSSDENNPFKKLDKSLFRKEGQTDPAEMPAVKPCSAAPGKGKGRNMAAPDLDGPEEGAADFLRAMAGVAPVGGRGRQDPPGGKSVPRAAAGAPGQASHGAHGGRERSAAKDEEDTLLFMAELDAFKAAAKRGKVDDTEAKPETAMRAAPVGRENAAGTARAVSGVFSSAARSGGADRGGMDGEAFHDVEGAGDEDAEAFLRAMQGVEGITAGGRDVQKKPERPARVQQAARSADALQDVLDGGAEFHLEYSEEFIQGHVSGFDPMVLGRLRAGQFSPEAHLDMHGMVAQEAYEALTGFMRGAYVKGLRTVLLIPGRGKNSPEGFGVLRENLQHWLTRDPFKRVVLAFCTAQPRDGGAGAVYVMLRKFKKSRGKIQWDRMPPDPDLYL</sequence>
<feature type="region of interest" description="Disordered" evidence="1">
    <location>
        <begin position="1"/>
        <end position="115"/>
    </location>
</feature>
<evidence type="ECO:0000259" key="2">
    <source>
        <dbReference type="PROSITE" id="PS50828"/>
    </source>
</evidence>
<evidence type="ECO:0000313" key="4">
    <source>
        <dbReference type="Proteomes" id="UP000503820"/>
    </source>
</evidence>
<dbReference type="InterPro" id="IPR036063">
    <property type="entry name" value="Smr_dom_sf"/>
</dbReference>
<dbReference type="AlphaFoldDB" id="A0A7J0BTZ3"/>
<dbReference type="PANTHER" id="PTHR35562:SF2">
    <property type="entry name" value="DNA ENDONUCLEASE SMRA-RELATED"/>
    <property type="match status" value="1"/>
</dbReference>
<proteinExistence type="predicted"/>